<evidence type="ECO:0000259" key="5">
    <source>
        <dbReference type="Pfam" id="PF00441"/>
    </source>
</evidence>
<dbReference type="SUPFAM" id="SSF56645">
    <property type="entry name" value="Acyl-CoA dehydrogenase NM domain-like"/>
    <property type="match status" value="1"/>
</dbReference>
<evidence type="ECO:0000256" key="4">
    <source>
        <dbReference type="ARBA" id="ARBA00022827"/>
    </source>
</evidence>
<evidence type="ECO:0000256" key="2">
    <source>
        <dbReference type="ARBA" id="ARBA00009347"/>
    </source>
</evidence>
<dbReference type="EMBL" id="CP104013">
    <property type="protein sequence ID" value="UYP44672.1"/>
    <property type="molecule type" value="Genomic_DNA"/>
</dbReference>
<dbReference type="Gene3D" id="1.10.540.10">
    <property type="entry name" value="Acyl-CoA dehydrogenase/oxidase, N-terminal domain"/>
    <property type="match status" value="1"/>
</dbReference>
<dbReference type="InterPro" id="IPR009075">
    <property type="entry name" value="AcylCo_DH/oxidase_C"/>
</dbReference>
<dbReference type="InterPro" id="IPR046373">
    <property type="entry name" value="Acyl-CoA_Oxase/DH_mid-dom_sf"/>
</dbReference>
<sequence length="577" mass="67409">MVNEMLLLNPNNHTREYPDDESREIMLKTIKFFEDRGKVKLLQDDFDRVWYQDFLDFVKENKIFSTLLTPTQYGGGKTRWDTYRNCEFNEILGFYGLQYWYTWQVSILGLGPIWISKNEEIKKKTAKLLEEGGIFAFGLSEQDHGADIYSTDMILKQIEEGKYTARGSKYYIGNGNKAALVSIFGKTEPSLDPKDEKYGNYVFFAVNSQHEKYECVQNLIATSSYVAEYTLHDYPITDADILATGREAWDMTLNTVNIGKFNLGWASIGICTHCLYEAINHASHRNLFNHYVTDFPHIRQLFMDSYCRLVAMKLFALRGSDYMRTASKNDRRYLLYDPMVKMKVTTQGEEVVNLLWDIIAAKGFEKNMYFSVAGRDIRALPKLEGTVHVNMALIIKFMANYFFKHAEFPEVAKQMDPQNDDFLFDQGSTKGLSKIRFHDYSKVYGSVDLSNVKIFKKQIRMFKLMLMAARPTKEQAKDIDFLLIMGEMFTLIVYGQLIIENAKIYAIEDDLLDQIFDFIVRDFSKFSLQLYSKPQATGLQRWFSKRMLKKPKVNKPRFEKIWKDHVFKLKDLYEMKP</sequence>
<dbReference type="SUPFAM" id="SSF47203">
    <property type="entry name" value="Acyl-CoA dehydrogenase C-terminal domain-like"/>
    <property type="match status" value="1"/>
</dbReference>
<proteinExistence type="inferred from homology"/>
<comment type="cofactor">
    <cofactor evidence="1">
        <name>FAD</name>
        <dbReference type="ChEBI" id="CHEBI:57692"/>
    </cofactor>
</comment>
<evidence type="ECO:0000313" key="7">
    <source>
        <dbReference type="Proteomes" id="UP001208689"/>
    </source>
</evidence>
<dbReference type="InterPro" id="IPR037069">
    <property type="entry name" value="AcylCoA_DH/ox_N_sf"/>
</dbReference>
<dbReference type="Gene3D" id="1.20.140.10">
    <property type="entry name" value="Butyryl-CoA Dehydrogenase, subunit A, domain 3"/>
    <property type="match status" value="1"/>
</dbReference>
<gene>
    <name evidence="6" type="ORF">NEF87_000957</name>
</gene>
<dbReference type="Proteomes" id="UP001208689">
    <property type="component" value="Chromosome"/>
</dbReference>
<keyword evidence="7" id="KW-1185">Reference proteome</keyword>
<dbReference type="InterPro" id="IPR036250">
    <property type="entry name" value="AcylCo_DH-like_C"/>
</dbReference>
<dbReference type="CDD" id="cd00567">
    <property type="entry name" value="ACAD"/>
    <property type="match status" value="1"/>
</dbReference>
<keyword evidence="4" id="KW-0274">FAD</keyword>
<dbReference type="Pfam" id="PF00441">
    <property type="entry name" value="Acyl-CoA_dh_1"/>
    <property type="match status" value="1"/>
</dbReference>
<evidence type="ECO:0000256" key="3">
    <source>
        <dbReference type="ARBA" id="ARBA00022630"/>
    </source>
</evidence>
<reference evidence="6" key="1">
    <citation type="submission" date="2022-09" db="EMBL/GenBank/DDBJ databases">
        <title>Actin cytoskeleton and complex cell architecture in an #Asgard archaeon.</title>
        <authorList>
            <person name="Ponce Toledo R.I."/>
            <person name="Schleper C."/>
            <person name="Rodrigues Oliveira T."/>
            <person name="Wollweber F."/>
            <person name="Xu J."/>
            <person name="Rittmann S."/>
            <person name="Klingl A."/>
            <person name="Pilhofer M."/>
        </authorList>
    </citation>
    <scope>NUCLEOTIDE SEQUENCE</scope>
    <source>
        <strain evidence="6">B-35</strain>
    </source>
</reference>
<evidence type="ECO:0000313" key="6">
    <source>
        <dbReference type="EMBL" id="UYP44672.1"/>
    </source>
</evidence>
<feature type="domain" description="Acyl-CoA dehydrogenase/oxidase C-terminal" evidence="5">
    <location>
        <begin position="249"/>
        <end position="397"/>
    </location>
</feature>
<evidence type="ECO:0000256" key="1">
    <source>
        <dbReference type="ARBA" id="ARBA00001974"/>
    </source>
</evidence>
<name>A0ABY6HMD8_9ARCH</name>
<accession>A0ABY6HMD8</accession>
<dbReference type="PANTHER" id="PTHR43884">
    <property type="entry name" value="ACYL-COA DEHYDROGENASE"/>
    <property type="match status" value="1"/>
</dbReference>
<protein>
    <recommendedName>
        <fullName evidence="5">Acyl-CoA dehydrogenase/oxidase C-terminal domain-containing protein</fullName>
    </recommendedName>
</protein>
<keyword evidence="3" id="KW-0285">Flavoprotein</keyword>
<organism evidence="6 7">
    <name type="scientific">Candidatus Lokiarchaeum ossiferum</name>
    <dbReference type="NCBI Taxonomy" id="2951803"/>
    <lineage>
        <taxon>Archaea</taxon>
        <taxon>Promethearchaeati</taxon>
        <taxon>Promethearchaeota</taxon>
        <taxon>Promethearchaeia</taxon>
        <taxon>Promethearchaeales</taxon>
        <taxon>Promethearchaeaceae</taxon>
        <taxon>Candidatus Lokiarchaeum</taxon>
    </lineage>
</organism>
<dbReference type="InterPro" id="IPR009100">
    <property type="entry name" value="AcylCoA_DH/oxidase_NM_dom_sf"/>
</dbReference>
<dbReference type="PANTHER" id="PTHR43884:SF19">
    <property type="entry name" value="ACYL-COA DEHYDROGENASE FADE4-RELATED"/>
    <property type="match status" value="1"/>
</dbReference>
<comment type="similarity">
    <text evidence="2">Belongs to the acyl-CoA dehydrogenase family.</text>
</comment>
<dbReference type="Gene3D" id="2.40.110.10">
    <property type="entry name" value="Butyryl-CoA Dehydrogenase, subunit A, domain 2"/>
    <property type="match status" value="1"/>
</dbReference>